<dbReference type="AlphaFoldDB" id="A0AAE6X0R1"/>
<dbReference type="InterPro" id="IPR021857">
    <property type="entry name" value="DUF3467"/>
</dbReference>
<evidence type="ECO:0000313" key="1">
    <source>
        <dbReference type="EMBL" id="QIH78321.1"/>
    </source>
</evidence>
<dbReference type="Proteomes" id="UP000501122">
    <property type="component" value="Chromosome"/>
</dbReference>
<dbReference type="RefSeq" id="WP_164953443.1">
    <property type="nucleotide sequence ID" value="NZ_CP047363.1"/>
</dbReference>
<sequence length="104" mass="12046">MSEEINYKNIYNHRGLDREVFFANSLGIQTSPTDFVIEFETKMPDNLINPKSVILNPMIAKELLYLLHSAVNMYEYNYGEIPNSMELRNKDIKVKDEGNKDDGV</sequence>
<reference evidence="1" key="1">
    <citation type="journal article" date="2020" name="Antimicrob. Agents Chemother.">
        <title>The novel macrolide resistance genes mef(D), msr(F) and msr(H) are present on resistance islands in Macrococcus canis, Macrococcus caseolyticus and Staphylococcus aureus.</title>
        <authorList>
            <person name="Schwendener S."/>
            <person name="Dona V."/>
            <person name="Perreten V."/>
        </authorList>
    </citation>
    <scope>NUCLEOTIDE SEQUENCE</scope>
    <source>
        <strain evidence="1">Epi0076A</strain>
    </source>
</reference>
<name>A0AAE6X0R1_9STAP</name>
<dbReference type="Pfam" id="PF11950">
    <property type="entry name" value="DUF3467"/>
    <property type="match status" value="1"/>
</dbReference>
<evidence type="ECO:0000313" key="2">
    <source>
        <dbReference type="Proteomes" id="UP000501122"/>
    </source>
</evidence>
<gene>
    <name evidence="1" type="ORF">GTN30_06515</name>
</gene>
<organism evidence="1 2">
    <name type="scientific">Macrococcoides canis</name>
    <dbReference type="NCBI Taxonomy" id="1855823"/>
    <lineage>
        <taxon>Bacteria</taxon>
        <taxon>Bacillati</taxon>
        <taxon>Bacillota</taxon>
        <taxon>Bacilli</taxon>
        <taxon>Bacillales</taxon>
        <taxon>Staphylococcaceae</taxon>
        <taxon>Macrococcoides</taxon>
    </lineage>
</organism>
<accession>A0AAE6X0R1</accession>
<proteinExistence type="predicted"/>
<dbReference type="EMBL" id="CP047363">
    <property type="protein sequence ID" value="QIH78321.1"/>
    <property type="molecule type" value="Genomic_DNA"/>
</dbReference>
<protein>
    <submittedName>
        <fullName evidence="1">DUF3467 domain-containing protein</fullName>
    </submittedName>
</protein>